<dbReference type="Pfam" id="PF00144">
    <property type="entry name" value="Beta-lactamase"/>
    <property type="match status" value="1"/>
</dbReference>
<evidence type="ECO:0000259" key="2">
    <source>
        <dbReference type="Pfam" id="PF00144"/>
    </source>
</evidence>
<evidence type="ECO:0000256" key="1">
    <source>
        <dbReference type="ARBA" id="ARBA00022801"/>
    </source>
</evidence>
<evidence type="ECO:0000313" key="4">
    <source>
        <dbReference type="Proteomes" id="UP000004959"/>
    </source>
</evidence>
<dbReference type="SUPFAM" id="SSF56601">
    <property type="entry name" value="beta-lactamase/transpeptidase-like"/>
    <property type="match status" value="1"/>
</dbReference>
<dbReference type="PANTHER" id="PTHR43283">
    <property type="entry name" value="BETA-LACTAMASE-RELATED"/>
    <property type="match status" value="1"/>
</dbReference>
<protein>
    <submittedName>
        <fullName evidence="3">Penicillin binding protein, Beta-lactamase class C</fullName>
    </submittedName>
</protein>
<dbReference type="InterPro" id="IPR001466">
    <property type="entry name" value="Beta-lactam-related"/>
</dbReference>
<dbReference type="Gene3D" id="3.40.710.10">
    <property type="entry name" value="DD-peptidase/beta-lactamase superfamily"/>
    <property type="match status" value="1"/>
</dbReference>
<dbReference type="InterPro" id="IPR050789">
    <property type="entry name" value="Diverse_Enzym_Activities"/>
</dbReference>
<reference evidence="3 4" key="1">
    <citation type="journal article" date="2012" name="PLoS ONE">
        <title>Functional divergence in the genus oenococcus as predicted by genome sequencing of the newly-described species, Oenococcus kitaharae.</title>
        <authorList>
            <person name="Borneman A.R."/>
            <person name="McCarthy J.M."/>
            <person name="Chambers P.J."/>
            <person name="Bartowsky E.J."/>
        </authorList>
    </citation>
    <scope>NUCLEOTIDE SEQUENCE [LARGE SCALE GENOMIC DNA]</scope>
    <source>
        <strain evidence="4">DSM17330</strain>
    </source>
</reference>
<keyword evidence="1" id="KW-0378">Hydrolase</keyword>
<feature type="domain" description="Beta-lactamase-related" evidence="2">
    <location>
        <begin position="8"/>
        <end position="318"/>
    </location>
</feature>
<comment type="caution">
    <text evidence="3">The sequence shown here is derived from an EMBL/GenBank/DDBJ whole genome shotgun (WGS) entry which is preliminary data.</text>
</comment>
<sequence length="339" mass="37759">MQNSQAIADLMRGAIADQAVYGVSYALIGNDENESHFLGFQGENADAIPIEAGMRYDLASLTKVVGTSSRILQLLTAGKLRLQDPIGRFISGLDKPEITIRQLLQHRSGLRADIAHVWDFDRSSLIKAVKQMPQLCPTDTKTIYSDLNFMLLGWLIAKIDGDLSKSLQEHIFKPLNMTDTGYNPDQHNLANIVPTEYQAQRGGIIRGVVHDGKARLLDGVSGHAGLFSTIKDLTHFSQMYLHDGQYQGQQILPSSAFQLLSDNVAGGRTLGWRCWSQPAGLKLWHTGFTGTSIALDLVNQKAFICLTNRVYPTRENKRWLSWRLMAIHAFYGQSAMQMQ</sequence>
<dbReference type="HOGENOM" id="CLU_020027_1_0_9"/>
<dbReference type="eggNOG" id="COG1680">
    <property type="taxonomic scope" value="Bacteria"/>
</dbReference>
<name>G9WES7_9LACO</name>
<dbReference type="PANTHER" id="PTHR43283:SF11">
    <property type="entry name" value="BETA-LACTAMASE-RELATED DOMAIN-CONTAINING PROTEIN"/>
    <property type="match status" value="1"/>
</dbReference>
<dbReference type="InterPro" id="IPR012338">
    <property type="entry name" value="Beta-lactam/transpept-like"/>
</dbReference>
<evidence type="ECO:0000313" key="3">
    <source>
        <dbReference type="EMBL" id="EHN58250.1"/>
    </source>
</evidence>
<dbReference type="AlphaFoldDB" id="G9WES7"/>
<gene>
    <name evidence="3" type="ORF">OKIT_0123</name>
</gene>
<keyword evidence="4" id="KW-1185">Reference proteome</keyword>
<dbReference type="Proteomes" id="UP000004959">
    <property type="component" value="Chromosome"/>
</dbReference>
<organism evidence="3 4">
    <name type="scientific">Oenococcus kitaharae DSM 17330</name>
    <dbReference type="NCBI Taxonomy" id="1045004"/>
    <lineage>
        <taxon>Bacteria</taxon>
        <taxon>Bacillati</taxon>
        <taxon>Bacillota</taxon>
        <taxon>Bacilli</taxon>
        <taxon>Lactobacillales</taxon>
        <taxon>Lactobacillaceae</taxon>
        <taxon>Oenococcus</taxon>
    </lineage>
</organism>
<accession>G9WES7</accession>
<dbReference type="STRING" id="336988.NT96_03815"/>
<dbReference type="EMBL" id="AFVZ01000001">
    <property type="protein sequence ID" value="EHN58250.1"/>
    <property type="molecule type" value="Genomic_DNA"/>
</dbReference>
<proteinExistence type="predicted"/>
<dbReference type="GO" id="GO:0016787">
    <property type="term" value="F:hydrolase activity"/>
    <property type="evidence" value="ECO:0007669"/>
    <property type="project" value="UniProtKB-KW"/>
</dbReference>
<dbReference type="PATRIC" id="fig|1045004.4.peg.125"/>